<evidence type="ECO:0000313" key="3">
    <source>
        <dbReference type="Proteomes" id="UP000324222"/>
    </source>
</evidence>
<feature type="region of interest" description="Disordered" evidence="1">
    <location>
        <begin position="26"/>
        <end position="51"/>
    </location>
</feature>
<comment type="caution">
    <text evidence="2">The sequence shown here is derived from an EMBL/GenBank/DDBJ whole genome shotgun (WGS) entry which is preliminary data.</text>
</comment>
<evidence type="ECO:0000313" key="2">
    <source>
        <dbReference type="EMBL" id="MPC16749.1"/>
    </source>
</evidence>
<evidence type="ECO:0000256" key="1">
    <source>
        <dbReference type="SAM" id="MobiDB-lite"/>
    </source>
</evidence>
<organism evidence="2 3">
    <name type="scientific">Portunus trituberculatus</name>
    <name type="common">Swimming crab</name>
    <name type="synonym">Neptunus trituberculatus</name>
    <dbReference type="NCBI Taxonomy" id="210409"/>
    <lineage>
        <taxon>Eukaryota</taxon>
        <taxon>Metazoa</taxon>
        <taxon>Ecdysozoa</taxon>
        <taxon>Arthropoda</taxon>
        <taxon>Crustacea</taxon>
        <taxon>Multicrustacea</taxon>
        <taxon>Malacostraca</taxon>
        <taxon>Eumalacostraca</taxon>
        <taxon>Eucarida</taxon>
        <taxon>Decapoda</taxon>
        <taxon>Pleocyemata</taxon>
        <taxon>Brachyura</taxon>
        <taxon>Eubrachyura</taxon>
        <taxon>Portunoidea</taxon>
        <taxon>Portunidae</taxon>
        <taxon>Portuninae</taxon>
        <taxon>Portunus</taxon>
    </lineage>
</organism>
<sequence>MRPQNLPTHQPPSDTKTIFSTTVEVHHPPQNLSSTPIPSSDSKTYSSHTPLTDLPVETMEAIETFIAQSSSTHSLPDPQSNSLSTTIASSPFHCTCSFSTTQTMLPYHLDILENLSNPYPLFYPDHSLPNLTPFSFDFPYLPFFFQTSSILTPITSSTIQTIITSC</sequence>
<feature type="compositionally biased region" description="Polar residues" evidence="1">
    <location>
        <begin position="30"/>
        <end position="50"/>
    </location>
</feature>
<name>A0A5B7D664_PORTR</name>
<dbReference type="Proteomes" id="UP000324222">
    <property type="component" value="Unassembled WGS sequence"/>
</dbReference>
<keyword evidence="3" id="KW-1185">Reference proteome</keyword>
<proteinExistence type="predicted"/>
<protein>
    <submittedName>
        <fullName evidence="2">Uncharacterized protein</fullName>
    </submittedName>
</protein>
<dbReference type="AlphaFoldDB" id="A0A5B7D664"/>
<accession>A0A5B7D664</accession>
<reference evidence="2 3" key="1">
    <citation type="submission" date="2019-05" db="EMBL/GenBank/DDBJ databases">
        <title>Another draft genome of Portunus trituberculatus and its Hox gene families provides insights of decapod evolution.</title>
        <authorList>
            <person name="Jeong J.-H."/>
            <person name="Song I."/>
            <person name="Kim S."/>
            <person name="Choi T."/>
            <person name="Kim D."/>
            <person name="Ryu S."/>
            <person name="Kim W."/>
        </authorList>
    </citation>
    <scope>NUCLEOTIDE SEQUENCE [LARGE SCALE GENOMIC DNA]</scope>
    <source>
        <tissue evidence="2">Muscle</tissue>
    </source>
</reference>
<dbReference type="EMBL" id="VSRR010000533">
    <property type="protein sequence ID" value="MPC16749.1"/>
    <property type="molecule type" value="Genomic_DNA"/>
</dbReference>
<gene>
    <name evidence="2" type="ORF">E2C01_009584</name>
</gene>